<dbReference type="AlphaFoldDB" id="A0AAU7XVH2"/>
<sequence length="121" mass="13496">MQIAIKEFFDAFPGYTVSIKPRPDGKLLLSLDRKDRPTLRKAIDSDAVFCQQRVRCLIRELTRDIKLAAGEVSWKGEGNQWVRGELPTFTGGPIQVTAAKTLFARRAIRRDGGNSRHAVAG</sequence>
<dbReference type="Pfam" id="PF12021">
    <property type="entry name" value="DUF3509"/>
    <property type="match status" value="1"/>
</dbReference>
<dbReference type="EMBL" id="CP158373">
    <property type="protein sequence ID" value="XBY61994.1"/>
    <property type="molecule type" value="Genomic_DNA"/>
</dbReference>
<accession>A0AAU7XVH2</accession>
<proteinExistence type="predicted"/>
<reference evidence="1" key="1">
    <citation type="submission" date="2023-08" db="EMBL/GenBank/DDBJ databases">
        <title>Increased levels of nutrients transform a symbiont into a lethal pathobiont.</title>
        <authorList>
            <person name="Lachnit T."/>
            <person name="Ulrich L."/>
            <person name="Willmer F.M."/>
            <person name="Hasenbein T."/>
            <person name="Steiner L.X."/>
            <person name="Wolters M."/>
            <person name="Herbst E.M."/>
            <person name="Deines P."/>
        </authorList>
    </citation>
    <scope>NUCLEOTIDE SEQUENCE</scope>
    <source>
        <strain evidence="1">T3</strain>
    </source>
</reference>
<dbReference type="RefSeq" id="WP_021218100.1">
    <property type="nucleotide sequence ID" value="NZ_CP158373.1"/>
</dbReference>
<protein>
    <submittedName>
        <fullName evidence="1">DUF3509 domain-containing protein</fullName>
    </submittedName>
</protein>
<name>A0AAU7XVH2_9PSED</name>
<dbReference type="InterPro" id="IPR021898">
    <property type="entry name" value="DUF3509"/>
</dbReference>
<organism evidence="1">
    <name type="scientific">Pseudomonas solani</name>
    <dbReference type="NCBI Taxonomy" id="2731552"/>
    <lineage>
        <taxon>Bacteria</taxon>
        <taxon>Pseudomonadati</taxon>
        <taxon>Pseudomonadota</taxon>
        <taxon>Gammaproteobacteria</taxon>
        <taxon>Pseudomonadales</taxon>
        <taxon>Pseudomonadaceae</taxon>
        <taxon>Pseudomonas</taxon>
    </lineage>
</organism>
<gene>
    <name evidence="1" type="ORF">ABS648_18745</name>
</gene>
<evidence type="ECO:0000313" key="1">
    <source>
        <dbReference type="EMBL" id="XBY61994.1"/>
    </source>
</evidence>